<dbReference type="PANTHER" id="PTHR34599:SF1">
    <property type="entry name" value="PHOSPHATIDIC ACID PHOSPHATASE TYPE 2_HALOPEROXIDASE DOMAIN-CONTAINING PROTEIN"/>
    <property type="match status" value="1"/>
</dbReference>
<keyword evidence="2" id="KW-1133">Transmembrane helix</keyword>
<feature type="domain" description="Phosphatidic acid phosphatase type 2/haloperoxidase" evidence="3">
    <location>
        <begin position="306"/>
        <end position="440"/>
    </location>
</feature>
<evidence type="ECO:0000313" key="4">
    <source>
        <dbReference type="EMBL" id="GID49282.1"/>
    </source>
</evidence>
<dbReference type="InterPro" id="IPR052559">
    <property type="entry name" value="V-haloperoxidase"/>
</dbReference>
<sequence length="446" mass="45720">MTDGDGLQEEDDGEASRVSYTLTPGDSSVEEAERREARAMRKLLISVLVGLVAAGAGTPAAARTAEPDIDVVASWTGLALDAVRATRAADADAARLYALVNVAMFDAVNGIGGRREPALIGGHGPRHANRQAAAAAAAHAVLVRSDPARTAAYDGELAAGLASLRHGVNDGAAWGRHVGEAVVAARADDGSSPVESQAAGSGPGVFRAAWPGVQYRNVRPFAVANPGRYVPGPPPALDSAAYAAAFAEVAVVGDGRVPAPESLAIYQFWSLPAGSSQPPGEWLRIASAVAAERDLGLSDEVRLGALISMALADTTVVTVGTKYTYRHWRPTTAIHESATAPDPAWVSRAGSVGSSPEYVSGHSSYSGAGATVLAGFFHTDRISFSHATDSAPGGAARSYPGFSAAAAEAGRSRVLGGLHFDFSNRAGLEIGRAVAVEVLATSLRAR</sequence>
<evidence type="ECO:0000256" key="2">
    <source>
        <dbReference type="SAM" id="Phobius"/>
    </source>
</evidence>
<dbReference type="Gene3D" id="1.10.606.20">
    <property type="match status" value="1"/>
</dbReference>
<dbReference type="Pfam" id="PF01569">
    <property type="entry name" value="PAP2"/>
    <property type="match status" value="1"/>
</dbReference>
<dbReference type="SUPFAM" id="SSF48317">
    <property type="entry name" value="Acid phosphatase/Vanadium-dependent haloperoxidase"/>
    <property type="match status" value="1"/>
</dbReference>
<comment type="caution">
    <text evidence="4">The sequence shown here is derived from an EMBL/GenBank/DDBJ whole genome shotgun (WGS) entry which is preliminary data.</text>
</comment>
<evidence type="ECO:0000256" key="1">
    <source>
        <dbReference type="SAM" id="MobiDB-lite"/>
    </source>
</evidence>
<gene>
    <name evidence="4" type="ORF">Aca07nite_65570</name>
</gene>
<feature type="region of interest" description="Disordered" evidence="1">
    <location>
        <begin position="1"/>
        <end position="34"/>
    </location>
</feature>
<protein>
    <recommendedName>
        <fullName evidence="3">Phosphatidic acid phosphatase type 2/haloperoxidase domain-containing protein</fullName>
    </recommendedName>
</protein>
<dbReference type="CDD" id="cd03398">
    <property type="entry name" value="PAP2_haloperoxidase"/>
    <property type="match status" value="1"/>
</dbReference>
<keyword evidence="2" id="KW-0472">Membrane</keyword>
<organism evidence="4">
    <name type="scientific">Actinoplanes campanulatus</name>
    <dbReference type="NCBI Taxonomy" id="113559"/>
    <lineage>
        <taxon>Bacteria</taxon>
        <taxon>Bacillati</taxon>
        <taxon>Actinomycetota</taxon>
        <taxon>Actinomycetes</taxon>
        <taxon>Micromonosporales</taxon>
        <taxon>Micromonosporaceae</taxon>
        <taxon>Actinoplanes</taxon>
    </lineage>
</organism>
<reference evidence="4" key="1">
    <citation type="submission" date="2021-01" db="EMBL/GenBank/DDBJ databases">
        <title>Whole genome shotgun sequence of Actinoplanes capillaceus NBRC 16408.</title>
        <authorList>
            <person name="Komaki H."/>
            <person name="Tamura T."/>
        </authorList>
    </citation>
    <scope>NUCLEOTIDE SEQUENCE [LARGE SCALE GENOMIC DNA]</scope>
    <source>
        <strain evidence="4">NBRC 16408</strain>
    </source>
</reference>
<accession>A0ABQ3WSL2</accession>
<dbReference type="EMBL" id="BOMF01000126">
    <property type="protein sequence ID" value="GID49282.1"/>
    <property type="molecule type" value="Genomic_DNA"/>
</dbReference>
<feature type="compositionally biased region" description="Acidic residues" evidence="1">
    <location>
        <begin position="1"/>
        <end position="13"/>
    </location>
</feature>
<feature type="transmembrane region" description="Helical" evidence="2">
    <location>
        <begin position="43"/>
        <end position="62"/>
    </location>
</feature>
<proteinExistence type="predicted"/>
<dbReference type="InterPro" id="IPR036938">
    <property type="entry name" value="PAP2/HPO_sf"/>
</dbReference>
<evidence type="ECO:0000259" key="3">
    <source>
        <dbReference type="Pfam" id="PF01569"/>
    </source>
</evidence>
<dbReference type="InterPro" id="IPR000326">
    <property type="entry name" value="PAP2/HPO"/>
</dbReference>
<dbReference type="PANTHER" id="PTHR34599">
    <property type="entry name" value="PEROXIDASE-RELATED"/>
    <property type="match status" value="1"/>
</dbReference>
<name>A0ABQ3WSL2_9ACTN</name>
<keyword evidence="2" id="KW-0812">Transmembrane</keyword>